<proteinExistence type="predicted"/>
<evidence type="ECO:0000313" key="6">
    <source>
        <dbReference type="EMBL" id="NKT81939.1"/>
    </source>
</evidence>
<dbReference type="GO" id="GO:0003677">
    <property type="term" value="F:DNA binding"/>
    <property type="evidence" value="ECO:0007669"/>
    <property type="project" value="UniProtKB-KW"/>
</dbReference>
<dbReference type="Proteomes" id="UP000603463">
    <property type="component" value="Unassembled WGS sequence"/>
</dbReference>
<accession>A0A9Q2Z542</accession>
<dbReference type="GO" id="GO:0003678">
    <property type="term" value="F:DNA helicase activity"/>
    <property type="evidence" value="ECO:0007669"/>
    <property type="project" value="InterPro"/>
</dbReference>
<dbReference type="Proteomes" id="UP000808906">
    <property type="component" value="Unassembled WGS sequence"/>
</dbReference>
<evidence type="ECO:0000256" key="3">
    <source>
        <dbReference type="SAM" id="MobiDB-lite"/>
    </source>
</evidence>
<comment type="caution">
    <text evidence="6">The sequence shown here is derived from an EMBL/GenBank/DDBJ whole genome shotgun (WGS) entry which is preliminary data.</text>
</comment>
<feature type="domain" description="DNA helicase DnaB-like N-terminal" evidence="4">
    <location>
        <begin position="27"/>
        <end position="99"/>
    </location>
</feature>
<keyword evidence="6" id="KW-0378">Hydrolase</keyword>
<evidence type="ECO:0000313" key="5">
    <source>
        <dbReference type="EMBL" id="MBM4568834.1"/>
    </source>
</evidence>
<evidence type="ECO:0000313" key="7">
    <source>
        <dbReference type="EMBL" id="NKW44183.1"/>
    </source>
</evidence>
<feature type="compositionally biased region" description="Acidic residues" evidence="3">
    <location>
        <begin position="7"/>
        <end position="21"/>
    </location>
</feature>
<dbReference type="EMBL" id="WUXR01000025">
    <property type="protein sequence ID" value="MBM4568834.1"/>
    <property type="molecule type" value="Genomic_DNA"/>
</dbReference>
<dbReference type="InterPro" id="IPR036185">
    <property type="entry name" value="DNA_heli_DnaB-like_N_sf"/>
</dbReference>
<gene>
    <name evidence="5" type="ORF">GS441_26530</name>
    <name evidence="6" type="ORF">GS882_28355</name>
    <name evidence="7" type="ORF">GS947_22120</name>
</gene>
<evidence type="ECO:0000313" key="8">
    <source>
        <dbReference type="Proteomes" id="UP000603463"/>
    </source>
</evidence>
<keyword evidence="6" id="KW-0547">Nucleotide-binding</keyword>
<evidence type="ECO:0000259" key="4">
    <source>
        <dbReference type="Pfam" id="PF00772"/>
    </source>
</evidence>
<sequence>MTSTDIEATEPGDEISADDLTDDPREDVEALCLCALLWTTPDTAARIVDTLTTADFYRPIYAELYDVIATLVRSGAPHEAPMVAVKLEQDGRLGGHHGGRLTRALTDVTLAGADGIAAGHYAHAVITRAYRRGFHDVARSLAEAAETLPEDQLFEHMVTLGRERRTATERLEAIRSTLF</sequence>
<dbReference type="RefSeq" id="WP_202979179.1">
    <property type="nucleotide sequence ID" value="NZ_CP095479.1"/>
</dbReference>
<organism evidence="6 8">
    <name type="scientific">Rhodococcus hoagii</name>
    <name type="common">Corynebacterium equii</name>
    <dbReference type="NCBI Taxonomy" id="43767"/>
    <lineage>
        <taxon>Bacteria</taxon>
        <taxon>Bacillati</taxon>
        <taxon>Actinomycetota</taxon>
        <taxon>Actinomycetes</taxon>
        <taxon>Mycobacteriales</taxon>
        <taxon>Nocardiaceae</taxon>
        <taxon>Prescottella</taxon>
    </lineage>
</organism>
<dbReference type="GO" id="GO:0005524">
    <property type="term" value="F:ATP binding"/>
    <property type="evidence" value="ECO:0007669"/>
    <property type="project" value="InterPro"/>
</dbReference>
<keyword evidence="2" id="KW-0238">DNA-binding</keyword>
<feature type="region of interest" description="Disordered" evidence="3">
    <location>
        <begin position="1"/>
        <end position="21"/>
    </location>
</feature>
<dbReference type="EMBL" id="WVDC01000017">
    <property type="protein sequence ID" value="NKW44183.1"/>
    <property type="molecule type" value="Genomic_DNA"/>
</dbReference>
<dbReference type="InterPro" id="IPR016136">
    <property type="entry name" value="DNA_helicase_N/primase_C"/>
</dbReference>
<name>A0A9Q2Z542_RHOHA</name>
<dbReference type="EMBL" id="WVBC01000044">
    <property type="protein sequence ID" value="NKT81939.1"/>
    <property type="molecule type" value="Genomic_DNA"/>
</dbReference>
<keyword evidence="1" id="KW-0235">DNA replication</keyword>
<protein>
    <submittedName>
        <fullName evidence="6">DNA helicase</fullName>
    </submittedName>
</protein>
<dbReference type="SUPFAM" id="SSF48024">
    <property type="entry name" value="N-terminal domain of DnaB helicase"/>
    <property type="match status" value="1"/>
</dbReference>
<dbReference type="InterPro" id="IPR007693">
    <property type="entry name" value="DNA_helicase_DnaB-like_N"/>
</dbReference>
<evidence type="ECO:0000256" key="2">
    <source>
        <dbReference type="ARBA" id="ARBA00023125"/>
    </source>
</evidence>
<dbReference type="Gene3D" id="1.10.860.10">
    <property type="entry name" value="DNAb Helicase, Chain A"/>
    <property type="match status" value="1"/>
</dbReference>
<reference evidence="6" key="2">
    <citation type="journal article" date="2020" name="Environ. Microbiol.">
        <title>The novel and transferable erm(51) gene confers Macrolides, Lincosamides, and Streptogramins B (MLSB) resistance to clonal Rhodococcus equi in the environment.</title>
        <authorList>
            <person name="Huber L."/>
            <person name="Giguere S."/>
            <person name="Slovis N.M."/>
            <person name="Alvarez-Narvaez S."/>
            <person name="Hart K.A."/>
            <person name="Greiter M."/>
            <person name="Morris E.R.A."/>
            <person name="Cohen N.D."/>
        </authorList>
    </citation>
    <scope>NUCLEOTIDE SEQUENCE</scope>
    <source>
        <strain evidence="6">Lh_116_1</strain>
        <strain evidence="7">Lh_16_1</strain>
    </source>
</reference>
<dbReference type="Proteomes" id="UP000608063">
    <property type="component" value="Unassembled WGS sequence"/>
</dbReference>
<dbReference type="Pfam" id="PF00772">
    <property type="entry name" value="DnaB"/>
    <property type="match status" value="1"/>
</dbReference>
<evidence type="ECO:0000256" key="1">
    <source>
        <dbReference type="ARBA" id="ARBA00022705"/>
    </source>
</evidence>
<dbReference type="AlphaFoldDB" id="A0A9Q2Z542"/>
<keyword evidence="6" id="KW-0067">ATP-binding</keyword>
<reference evidence="5" key="1">
    <citation type="submission" date="2019-11" db="EMBL/GenBank/DDBJ databases">
        <title>Spread of Macrolides and rifampicin resistant Rhodococcus equi in clinical isolates in the USA.</title>
        <authorList>
            <person name="Alvarez-Narvaez S."/>
            <person name="Huber L."/>
            <person name="Cohen N.D."/>
            <person name="Slovis N."/>
            <person name="Greiter M."/>
            <person name="Giguere S."/>
            <person name="Hart K."/>
        </authorList>
    </citation>
    <scope>NUCLEOTIDE SEQUENCE</scope>
    <source>
        <strain evidence="5">Lh_17</strain>
    </source>
</reference>
<dbReference type="GO" id="GO:0006260">
    <property type="term" value="P:DNA replication"/>
    <property type="evidence" value="ECO:0007669"/>
    <property type="project" value="UniProtKB-KW"/>
</dbReference>
<keyword evidence="6" id="KW-0347">Helicase</keyword>